<proteinExistence type="predicted"/>
<comment type="caution">
    <text evidence="1">The sequence shown here is derived from an EMBL/GenBank/DDBJ whole genome shotgun (WGS) entry which is preliminary data.</text>
</comment>
<reference evidence="1" key="1">
    <citation type="journal article" date="2015" name="Nature">
        <title>Complex archaea that bridge the gap between prokaryotes and eukaryotes.</title>
        <authorList>
            <person name="Spang A."/>
            <person name="Saw J.H."/>
            <person name="Jorgensen S.L."/>
            <person name="Zaremba-Niedzwiedzka K."/>
            <person name="Martijn J."/>
            <person name="Lind A.E."/>
            <person name="van Eijk R."/>
            <person name="Schleper C."/>
            <person name="Guy L."/>
            <person name="Ettema T.J."/>
        </authorList>
    </citation>
    <scope>NUCLEOTIDE SEQUENCE</scope>
</reference>
<sequence length="102" mass="11619">MKKMVTVGELKDEVATYMRQKGMDSWWAQHTIELIQIGWERAEAKMKAHMKGKIGKIGVTLILAQTMKDGTRHYKDCKNDMIVILHPDGTYSIEADLQKGPT</sequence>
<evidence type="ECO:0000313" key="1">
    <source>
        <dbReference type="EMBL" id="KKL54509.1"/>
    </source>
</evidence>
<organism evidence="1">
    <name type="scientific">marine sediment metagenome</name>
    <dbReference type="NCBI Taxonomy" id="412755"/>
    <lineage>
        <taxon>unclassified sequences</taxon>
        <taxon>metagenomes</taxon>
        <taxon>ecological metagenomes</taxon>
    </lineage>
</organism>
<protein>
    <submittedName>
        <fullName evidence="1">Uncharacterized protein</fullName>
    </submittedName>
</protein>
<name>A0A0F9CYX9_9ZZZZ</name>
<dbReference type="AlphaFoldDB" id="A0A0F9CYX9"/>
<accession>A0A0F9CYX9</accession>
<gene>
    <name evidence="1" type="ORF">LCGC14_2264710</name>
</gene>
<dbReference type="EMBL" id="LAZR01031174">
    <property type="protein sequence ID" value="KKL54509.1"/>
    <property type="molecule type" value="Genomic_DNA"/>
</dbReference>